<dbReference type="CDD" id="cd22887">
    <property type="entry name" value="Atg16_CCD"/>
    <property type="match status" value="1"/>
</dbReference>
<protein>
    <recommendedName>
        <fullName evidence="3">Autophagy-related protein 16 domain-containing protein</fullName>
    </recommendedName>
</protein>
<feature type="region of interest" description="Disordered" evidence="2">
    <location>
        <begin position="45"/>
        <end position="88"/>
    </location>
</feature>
<accession>A0A1V6TMQ5</accession>
<name>A0A1V6TMQ5_9EURO</name>
<dbReference type="InterPro" id="IPR045160">
    <property type="entry name" value="ATG16"/>
</dbReference>
<sequence length="210" mass="23642">MAHWREEYLTALAVRDQREKANLTIYDAYTRLADSTAKLPAAIDTSAIPSGSKGPTRTNQSEKTAFSQSKTAKKQPTEVESSTAELLNTTRAELAEAQRSRSELRDRLEKATSEAANLRKQIGGDGQRINRLESEVAQQKKRRKDVEEELRGKAKLLNEFQDEIAALTLQVNMAERKAKKLGEENEDLVNRWMKRMGQEADAMNDASKFS</sequence>
<evidence type="ECO:0000256" key="2">
    <source>
        <dbReference type="SAM" id="MobiDB-lite"/>
    </source>
</evidence>
<organism evidence="4 5">
    <name type="scientific">Penicillium steckii</name>
    <dbReference type="NCBI Taxonomy" id="303698"/>
    <lineage>
        <taxon>Eukaryota</taxon>
        <taxon>Fungi</taxon>
        <taxon>Dikarya</taxon>
        <taxon>Ascomycota</taxon>
        <taxon>Pezizomycotina</taxon>
        <taxon>Eurotiomycetes</taxon>
        <taxon>Eurotiomycetidae</taxon>
        <taxon>Eurotiales</taxon>
        <taxon>Aspergillaceae</taxon>
        <taxon>Penicillium</taxon>
    </lineage>
</organism>
<dbReference type="PANTHER" id="PTHR19878">
    <property type="entry name" value="AUTOPHAGY PROTEIN 16-LIKE"/>
    <property type="match status" value="1"/>
</dbReference>
<evidence type="ECO:0000313" key="4">
    <source>
        <dbReference type="EMBL" id="OQE27648.1"/>
    </source>
</evidence>
<evidence type="ECO:0000313" key="5">
    <source>
        <dbReference type="Proteomes" id="UP000191285"/>
    </source>
</evidence>
<dbReference type="Pfam" id="PF08614">
    <property type="entry name" value="ATG16"/>
    <property type="match status" value="1"/>
</dbReference>
<reference evidence="5" key="1">
    <citation type="journal article" date="2017" name="Nat. Microbiol.">
        <title>Global analysis of biosynthetic gene clusters reveals vast potential of secondary metabolite production in Penicillium species.</title>
        <authorList>
            <person name="Nielsen J.C."/>
            <person name="Grijseels S."/>
            <person name="Prigent S."/>
            <person name="Ji B."/>
            <person name="Dainat J."/>
            <person name="Nielsen K.F."/>
            <person name="Frisvad J.C."/>
            <person name="Workman M."/>
            <person name="Nielsen J."/>
        </authorList>
    </citation>
    <scope>NUCLEOTIDE SEQUENCE [LARGE SCALE GENOMIC DNA]</scope>
    <source>
        <strain evidence="5">IBT 24891</strain>
    </source>
</reference>
<dbReference type="Gene3D" id="1.20.5.170">
    <property type="match status" value="1"/>
</dbReference>
<dbReference type="PANTHER" id="PTHR19878:SF8">
    <property type="entry name" value="AUTOPHAGY-RELATED 16, ISOFORM F"/>
    <property type="match status" value="1"/>
</dbReference>
<gene>
    <name evidence="4" type="ORF">PENSTE_c004G06330</name>
</gene>
<dbReference type="STRING" id="303698.A0A1V6TMQ5"/>
<dbReference type="AlphaFoldDB" id="A0A1V6TMQ5"/>
<feature type="compositionally biased region" description="Polar residues" evidence="2">
    <location>
        <begin position="78"/>
        <end position="88"/>
    </location>
</feature>
<feature type="compositionally biased region" description="Polar residues" evidence="2">
    <location>
        <begin position="47"/>
        <end position="70"/>
    </location>
</feature>
<evidence type="ECO:0000259" key="3">
    <source>
        <dbReference type="Pfam" id="PF08614"/>
    </source>
</evidence>
<dbReference type="GO" id="GO:0000045">
    <property type="term" value="P:autophagosome assembly"/>
    <property type="evidence" value="ECO:0007669"/>
    <property type="project" value="InterPro"/>
</dbReference>
<comment type="similarity">
    <text evidence="1">Belongs to the ATG16 family.</text>
</comment>
<dbReference type="InterPro" id="IPR013923">
    <property type="entry name" value="Autophagy-rel_prot_16_dom"/>
</dbReference>
<dbReference type="EMBL" id="MLKD01000004">
    <property type="protein sequence ID" value="OQE27648.1"/>
    <property type="molecule type" value="Genomic_DNA"/>
</dbReference>
<dbReference type="Proteomes" id="UP000191285">
    <property type="component" value="Unassembled WGS sequence"/>
</dbReference>
<feature type="domain" description="Autophagy-related protein 16" evidence="3">
    <location>
        <begin position="7"/>
        <end position="204"/>
    </location>
</feature>
<evidence type="ECO:0000256" key="1">
    <source>
        <dbReference type="ARBA" id="ARBA00005331"/>
    </source>
</evidence>
<dbReference type="OrthoDB" id="8949486at2759"/>
<comment type="caution">
    <text evidence="4">The sequence shown here is derived from an EMBL/GenBank/DDBJ whole genome shotgun (WGS) entry which is preliminary data.</text>
</comment>
<keyword evidence="5" id="KW-1185">Reference proteome</keyword>
<proteinExistence type="inferred from homology"/>